<dbReference type="Gene3D" id="2.40.30.10">
    <property type="entry name" value="Translation factors"/>
    <property type="match status" value="2"/>
</dbReference>
<dbReference type="GO" id="GO:0004781">
    <property type="term" value="F:sulfate adenylyltransferase (ATP) activity"/>
    <property type="evidence" value="ECO:0007669"/>
    <property type="project" value="UniProtKB-EC"/>
</dbReference>
<comment type="function">
    <text evidence="12">Catalyzes the synthesis of activated sulfate.</text>
</comment>
<dbReference type="GO" id="GO:0005525">
    <property type="term" value="F:GTP binding"/>
    <property type="evidence" value="ECO:0007669"/>
    <property type="project" value="UniProtKB-KW"/>
</dbReference>
<evidence type="ECO:0000256" key="5">
    <source>
        <dbReference type="ARBA" id="ARBA00022679"/>
    </source>
</evidence>
<feature type="domain" description="Tr-type G" evidence="13">
    <location>
        <begin position="2"/>
        <end position="217"/>
    </location>
</feature>
<dbReference type="InterPro" id="IPR027417">
    <property type="entry name" value="P-loop_NTPase"/>
</dbReference>
<dbReference type="EMBL" id="DXFG01000088">
    <property type="protein sequence ID" value="HIX37146.1"/>
    <property type="molecule type" value="Genomic_DNA"/>
</dbReference>
<keyword evidence="5 12" id="KW-0808">Transferase</keyword>
<sequence length="608" mass="67503">MKDLLKFLTCGNVDDGKSTLIGHLLYDTKQLYADQKQALELDSRVGSTGGQIDYSLLLDGLMSEREQGITIDVAYRYFKTEMRSYIVADAPGHEEYTRNMAVAASFAQLAIILIDASKGVQIQTRRHLRICYLMGIRDFLFAINKMDMVGYDRQRCREIENTIHGMTDTFTLNSLAIIPVSATAGDNITEHSDKMPWYNGPSLLEYLDQVEVRSDPSDTDFTMPVQRVCRPDSSFRGFQGQIESGSIKVGEEIRSLPSGESATVTGILTGFDAVDEAVTGQPVTLQLDREIDISRGCVLVTGKGHPISESFVVTLLWMDESPLVPGVNYILKLGTKMANVTIMEIQYKIDIHSGRHVPAERLYKNEIGVCSVLSTEKIILDTFDKSQALGGLILIDQVTNRTCAGGTVRDVLSGHGDLFWQNFDLTREIRGRNMGQTPLTIWFTGLSGSGKSTLANALEKRLYSMGKHTMVLDGDNIRMGLNRDLGFSEEDRIENIRRIAQVAKLMNDAGLIVLTSFISPYHRDRENARAIIGSSFVEVYVSTSLEECESRDTKQLYKKARMGEIPDFTGVSSPYEVPVSPDITVDTAGRQIDDCVADILDKLASFLN</sequence>
<feature type="active site" description="Phosphoserine intermediate" evidence="12">
    <location>
        <position position="519"/>
    </location>
</feature>
<dbReference type="Pfam" id="PF01583">
    <property type="entry name" value="APS_kinase"/>
    <property type="match status" value="1"/>
</dbReference>
<dbReference type="NCBIfam" id="NF003013">
    <property type="entry name" value="PRK03846.1"/>
    <property type="match status" value="1"/>
</dbReference>
<keyword evidence="7 12" id="KW-0547">Nucleotide-binding</keyword>
<feature type="binding site" evidence="12">
    <location>
        <begin position="445"/>
        <end position="452"/>
    </location>
    <ligand>
        <name>ATP</name>
        <dbReference type="ChEBI" id="CHEBI:30616"/>
    </ligand>
</feature>
<comment type="caution">
    <text evidence="14">The sequence shown here is derived from an EMBL/GenBank/DDBJ whole genome shotgun (WGS) entry which is preliminary data.</text>
</comment>
<evidence type="ECO:0000256" key="4">
    <source>
        <dbReference type="ARBA" id="ARBA00007237"/>
    </source>
</evidence>
<evidence type="ECO:0000259" key="13">
    <source>
        <dbReference type="PROSITE" id="PS51722"/>
    </source>
</evidence>
<evidence type="ECO:0000256" key="9">
    <source>
        <dbReference type="ARBA" id="ARBA00023134"/>
    </source>
</evidence>
<keyword evidence="6" id="KW-0548">Nucleotidyltransferase</keyword>
<dbReference type="InterPro" id="IPR054696">
    <property type="entry name" value="GTP-eEF1A_C"/>
</dbReference>
<dbReference type="GO" id="GO:0000103">
    <property type="term" value="P:sulfate assimilation"/>
    <property type="evidence" value="ECO:0007669"/>
    <property type="project" value="UniProtKB-UniRule"/>
</dbReference>
<dbReference type="InterPro" id="IPR009001">
    <property type="entry name" value="Transl_elong_EF1A/Init_IF2_C"/>
</dbReference>
<dbReference type="NCBIfam" id="TIGR02034">
    <property type="entry name" value="CysN"/>
    <property type="match status" value="1"/>
</dbReference>
<dbReference type="NCBIfam" id="TIGR00455">
    <property type="entry name" value="apsK"/>
    <property type="match status" value="1"/>
</dbReference>
<dbReference type="PROSITE" id="PS51722">
    <property type="entry name" value="G_TR_2"/>
    <property type="match status" value="1"/>
</dbReference>
<evidence type="ECO:0000256" key="11">
    <source>
        <dbReference type="ARBA" id="ARBA00049370"/>
    </source>
</evidence>
<dbReference type="InterPro" id="IPR031157">
    <property type="entry name" value="G_TR_CS"/>
</dbReference>
<evidence type="ECO:0000256" key="2">
    <source>
        <dbReference type="ARBA" id="ARBA00002357"/>
    </source>
</evidence>
<evidence type="ECO:0000313" key="14">
    <source>
        <dbReference type="EMBL" id="HIX37146.1"/>
    </source>
</evidence>
<dbReference type="GO" id="GO:0003924">
    <property type="term" value="F:GTPase activity"/>
    <property type="evidence" value="ECO:0007669"/>
    <property type="project" value="InterPro"/>
</dbReference>
<proteinExistence type="inferred from homology"/>
<dbReference type="EC" id="2.7.1.25" evidence="12"/>
<dbReference type="PRINTS" id="PR00315">
    <property type="entry name" value="ELONGATNFCT"/>
</dbReference>
<dbReference type="GO" id="GO:0004020">
    <property type="term" value="F:adenylylsulfate kinase activity"/>
    <property type="evidence" value="ECO:0007669"/>
    <property type="project" value="UniProtKB-UniRule"/>
</dbReference>
<dbReference type="InterPro" id="IPR044139">
    <property type="entry name" value="CysN_NoDQ_III"/>
</dbReference>
<evidence type="ECO:0000256" key="3">
    <source>
        <dbReference type="ARBA" id="ARBA00005438"/>
    </source>
</evidence>
<protein>
    <recommendedName>
        <fullName evidence="12">Adenylyl-sulfate kinase</fullName>
        <ecNumber evidence="12">2.7.1.25</ecNumber>
    </recommendedName>
    <alternativeName>
        <fullName evidence="12">APS kinase</fullName>
    </alternativeName>
    <alternativeName>
        <fullName evidence="12">ATP adenosine-5'-phosphosulfate 3'-phosphotransferase</fullName>
    </alternativeName>
    <alternativeName>
        <fullName evidence="12">Adenosine-5'-phosphosulfate kinase</fullName>
    </alternativeName>
</protein>
<keyword evidence="9" id="KW-0342">GTP-binding</keyword>
<dbReference type="AlphaFoldDB" id="A0A9D2AM33"/>
<keyword evidence="12" id="KW-0597">Phosphoprotein</keyword>
<dbReference type="CDD" id="cd04095">
    <property type="entry name" value="CysN_NoDQ_III"/>
    <property type="match status" value="1"/>
</dbReference>
<dbReference type="InterPro" id="IPR009000">
    <property type="entry name" value="Transl_B-barrel_sf"/>
</dbReference>
<dbReference type="InterPro" id="IPR041757">
    <property type="entry name" value="CysN_GTP-bd"/>
</dbReference>
<dbReference type="Proteomes" id="UP000824230">
    <property type="component" value="Unassembled WGS sequence"/>
</dbReference>
<dbReference type="SUPFAM" id="SSF52540">
    <property type="entry name" value="P-loop containing nucleoside triphosphate hydrolases"/>
    <property type="match status" value="2"/>
</dbReference>
<dbReference type="InterPro" id="IPR002891">
    <property type="entry name" value="APS"/>
</dbReference>
<evidence type="ECO:0000256" key="10">
    <source>
        <dbReference type="ARBA" id="ARBA00023268"/>
    </source>
</evidence>
<dbReference type="PROSITE" id="PS00301">
    <property type="entry name" value="G_TR_1"/>
    <property type="match status" value="1"/>
</dbReference>
<dbReference type="InterPro" id="IPR050100">
    <property type="entry name" value="TRAFAC_GTPase_members"/>
</dbReference>
<comment type="function">
    <text evidence="2">APS kinase catalyzes the synthesis of activated sulfate.</text>
</comment>
<dbReference type="CDD" id="cd04166">
    <property type="entry name" value="CysN_ATPS"/>
    <property type="match status" value="1"/>
</dbReference>
<evidence type="ECO:0000313" key="15">
    <source>
        <dbReference type="Proteomes" id="UP000824230"/>
    </source>
</evidence>
<reference evidence="14" key="1">
    <citation type="journal article" date="2021" name="PeerJ">
        <title>Extensive microbial diversity within the chicken gut microbiome revealed by metagenomics and culture.</title>
        <authorList>
            <person name="Gilroy R."/>
            <person name="Ravi A."/>
            <person name="Getino M."/>
            <person name="Pursley I."/>
            <person name="Horton D.L."/>
            <person name="Alikhan N.F."/>
            <person name="Baker D."/>
            <person name="Gharbi K."/>
            <person name="Hall N."/>
            <person name="Watson M."/>
            <person name="Adriaenssens E.M."/>
            <person name="Foster-Nyarko E."/>
            <person name="Jarju S."/>
            <person name="Secka A."/>
            <person name="Antonio M."/>
            <person name="Oren A."/>
            <person name="Chaudhuri R.R."/>
            <person name="La Ragione R."/>
            <person name="Hildebrand F."/>
            <person name="Pallen M.J."/>
        </authorList>
    </citation>
    <scope>NUCLEOTIDE SEQUENCE</scope>
    <source>
        <strain evidence="14">ChiHjej12B11-1927</strain>
    </source>
</reference>
<name>A0A9D2AM33_9FIRM</name>
<keyword evidence="12 14" id="KW-0418">Kinase</keyword>
<comment type="catalytic activity">
    <reaction evidence="1 12">
        <text>adenosine 5'-phosphosulfate + ATP = 3'-phosphoadenylyl sulfate + ADP + H(+)</text>
        <dbReference type="Rhea" id="RHEA:24152"/>
        <dbReference type="ChEBI" id="CHEBI:15378"/>
        <dbReference type="ChEBI" id="CHEBI:30616"/>
        <dbReference type="ChEBI" id="CHEBI:58243"/>
        <dbReference type="ChEBI" id="CHEBI:58339"/>
        <dbReference type="ChEBI" id="CHEBI:456216"/>
        <dbReference type="EC" id="2.7.1.25"/>
    </reaction>
</comment>
<evidence type="ECO:0000256" key="6">
    <source>
        <dbReference type="ARBA" id="ARBA00022695"/>
    </source>
</evidence>
<evidence type="ECO:0000256" key="8">
    <source>
        <dbReference type="ARBA" id="ARBA00022840"/>
    </source>
</evidence>
<comment type="similarity">
    <text evidence="4">In the N-terminal section; belongs to the TRAFAC class translation factor GTPase superfamily. Classic translation factor GTPase family. CysN/NodQ subfamily.</text>
</comment>
<dbReference type="SUPFAM" id="SSF50447">
    <property type="entry name" value="Translation proteins"/>
    <property type="match status" value="1"/>
</dbReference>
<dbReference type="HAMAP" id="MF_00065">
    <property type="entry name" value="Adenylyl_sulf_kinase"/>
    <property type="match status" value="1"/>
</dbReference>
<evidence type="ECO:0000256" key="1">
    <source>
        <dbReference type="ARBA" id="ARBA00001823"/>
    </source>
</evidence>
<dbReference type="Pfam" id="PF22594">
    <property type="entry name" value="GTP-eEF1A_C"/>
    <property type="match status" value="1"/>
</dbReference>
<gene>
    <name evidence="12 14" type="primary">cysC</name>
    <name evidence="14" type="ORF">H9738_04655</name>
</gene>
<dbReference type="InterPro" id="IPR011779">
    <property type="entry name" value="SO4_adenylTrfase_lsu"/>
</dbReference>
<dbReference type="CDD" id="cd02027">
    <property type="entry name" value="APSK"/>
    <property type="match status" value="1"/>
</dbReference>
<organism evidence="14 15">
    <name type="scientific">Candidatus Blautia pullistercoris</name>
    <dbReference type="NCBI Taxonomy" id="2838499"/>
    <lineage>
        <taxon>Bacteria</taxon>
        <taxon>Bacillati</taxon>
        <taxon>Bacillota</taxon>
        <taxon>Clostridia</taxon>
        <taxon>Lachnospirales</taxon>
        <taxon>Lachnospiraceae</taxon>
        <taxon>Blautia</taxon>
    </lineage>
</organism>
<dbReference type="Gene3D" id="3.40.50.300">
    <property type="entry name" value="P-loop containing nucleotide triphosphate hydrolases"/>
    <property type="match status" value="2"/>
</dbReference>
<dbReference type="SUPFAM" id="SSF50465">
    <property type="entry name" value="EF-Tu/eEF-1alpha/eIF2-gamma C-terminal domain"/>
    <property type="match status" value="1"/>
</dbReference>
<dbReference type="InterPro" id="IPR059117">
    <property type="entry name" value="APS_kinase_dom"/>
</dbReference>
<comment type="catalytic activity">
    <reaction evidence="11">
        <text>sulfate + ATP + H(+) = adenosine 5'-phosphosulfate + diphosphate</text>
        <dbReference type="Rhea" id="RHEA:18133"/>
        <dbReference type="ChEBI" id="CHEBI:15378"/>
        <dbReference type="ChEBI" id="CHEBI:16189"/>
        <dbReference type="ChEBI" id="CHEBI:30616"/>
        <dbReference type="ChEBI" id="CHEBI:33019"/>
        <dbReference type="ChEBI" id="CHEBI:58243"/>
        <dbReference type="EC" id="2.7.7.4"/>
    </reaction>
</comment>
<dbReference type="NCBIfam" id="NF004035">
    <property type="entry name" value="PRK05506.1"/>
    <property type="match status" value="1"/>
</dbReference>
<dbReference type="InterPro" id="IPR000795">
    <property type="entry name" value="T_Tr_GTP-bd_dom"/>
</dbReference>
<comment type="similarity">
    <text evidence="3">In the C-terminal section; belongs to the APS kinase family.</text>
</comment>
<comment type="pathway">
    <text evidence="12">Sulfur metabolism; hydrogen sulfide biosynthesis; sulfite from sulfate: step 2/3.</text>
</comment>
<dbReference type="PANTHER" id="PTHR23115">
    <property type="entry name" value="TRANSLATION FACTOR"/>
    <property type="match status" value="1"/>
</dbReference>
<dbReference type="CDD" id="cd03695">
    <property type="entry name" value="CysN_NodQ_II"/>
    <property type="match status" value="1"/>
</dbReference>
<reference evidence="14" key="2">
    <citation type="submission" date="2021-04" db="EMBL/GenBank/DDBJ databases">
        <authorList>
            <person name="Gilroy R."/>
        </authorList>
    </citation>
    <scope>NUCLEOTIDE SEQUENCE</scope>
    <source>
        <strain evidence="14">ChiHjej12B11-1927</strain>
    </source>
</reference>
<evidence type="ECO:0000256" key="7">
    <source>
        <dbReference type="ARBA" id="ARBA00022741"/>
    </source>
</evidence>
<dbReference type="GO" id="GO:0070814">
    <property type="term" value="P:hydrogen sulfide biosynthetic process"/>
    <property type="evidence" value="ECO:0007669"/>
    <property type="project" value="UniProtKB-UniRule"/>
</dbReference>
<evidence type="ECO:0000256" key="12">
    <source>
        <dbReference type="HAMAP-Rule" id="MF_00065"/>
    </source>
</evidence>
<dbReference type="GO" id="GO:0005524">
    <property type="term" value="F:ATP binding"/>
    <property type="evidence" value="ECO:0007669"/>
    <property type="project" value="UniProtKB-UniRule"/>
</dbReference>
<keyword evidence="8 12" id="KW-0067">ATP-binding</keyword>
<comment type="similarity">
    <text evidence="12">Belongs to the APS kinase family.</text>
</comment>
<dbReference type="Pfam" id="PF00009">
    <property type="entry name" value="GTP_EFTU"/>
    <property type="match status" value="1"/>
</dbReference>
<accession>A0A9D2AM33</accession>
<keyword evidence="10" id="KW-0511">Multifunctional enzyme</keyword>
<dbReference type="InterPro" id="IPR044138">
    <property type="entry name" value="CysN_II"/>
</dbReference>